<evidence type="ECO:0000256" key="5">
    <source>
        <dbReference type="ARBA" id="ARBA00022683"/>
    </source>
</evidence>
<gene>
    <name evidence="8" type="ORF">DOK78_000180</name>
</gene>
<feature type="domain" description="PTS EIIA type-1" evidence="7">
    <location>
        <begin position="28"/>
        <end position="132"/>
    </location>
</feature>
<dbReference type="InterPro" id="IPR001127">
    <property type="entry name" value="PTS_EIIA_1_perm"/>
</dbReference>
<dbReference type="Gene3D" id="2.70.70.10">
    <property type="entry name" value="Glucose Permease (Domain IIA)"/>
    <property type="match status" value="1"/>
</dbReference>
<evidence type="ECO:0000256" key="3">
    <source>
        <dbReference type="ARBA" id="ARBA00022597"/>
    </source>
</evidence>
<comment type="subcellular location">
    <subcellularLocation>
        <location evidence="1">Cytoplasm</location>
    </subcellularLocation>
</comment>
<evidence type="ECO:0000313" key="9">
    <source>
        <dbReference type="Proteomes" id="UP000664701"/>
    </source>
</evidence>
<evidence type="ECO:0000256" key="2">
    <source>
        <dbReference type="ARBA" id="ARBA00022448"/>
    </source>
</evidence>
<keyword evidence="3" id="KW-0762">Sugar transport</keyword>
<dbReference type="NCBIfam" id="TIGR00830">
    <property type="entry name" value="PTBA"/>
    <property type="match status" value="1"/>
</dbReference>
<name>A0ABZ2SNZ0_9ENTE</name>
<dbReference type="Pfam" id="PF00358">
    <property type="entry name" value="PTS_EIIA_1"/>
    <property type="match status" value="1"/>
</dbReference>
<dbReference type="SUPFAM" id="SSF51261">
    <property type="entry name" value="Duplicated hybrid motif"/>
    <property type="match status" value="1"/>
</dbReference>
<proteinExistence type="predicted"/>
<reference evidence="8 9" key="1">
    <citation type="submission" date="2021-03" db="EMBL/GenBank/DDBJ databases">
        <authorList>
            <person name="Gilmore M.S."/>
            <person name="Schwartzman J."/>
            <person name="Van Tyne D."/>
            <person name="Martin M."/>
            <person name="Earl A.M."/>
            <person name="Manson A.L."/>
            <person name="Straub T."/>
            <person name="Salamzade R."/>
            <person name="Saavedra J."/>
            <person name="Lebreton F."/>
            <person name="Prichula J."/>
            <person name="Schaufler K."/>
            <person name="Gaca A."/>
            <person name="Sgardioli B."/>
            <person name="Wagenaar J."/>
            <person name="Strong T."/>
        </authorList>
    </citation>
    <scope>NUCLEOTIDE SEQUENCE [LARGE SCALE GENOMIC DNA]</scope>
    <source>
        <strain evidence="8 9">DIV2402</strain>
    </source>
</reference>
<protein>
    <submittedName>
        <fullName evidence="8">PTS system, sugar-specific IIA component</fullName>
    </submittedName>
</protein>
<sequence>MFSLFKKKKATLHSPTTGMLIPLSQVSDPVFAEGMMGPGLAIEPTIAEIYAPVEGTITTIFPTKHAIGVKAKNGKDILLHIGIDTVELNGEGFDIHVKEGDKVSPDTLLARVDHQLLKAKGKASTLMVLFPEEKELPSVQERSITAKEEIFSLD</sequence>
<evidence type="ECO:0000256" key="6">
    <source>
        <dbReference type="ARBA" id="ARBA00022777"/>
    </source>
</evidence>
<dbReference type="RefSeq" id="WP_207871783.1">
    <property type="nucleotide sequence ID" value="NZ_CP147251.1"/>
</dbReference>
<evidence type="ECO:0000259" key="7">
    <source>
        <dbReference type="PROSITE" id="PS51093"/>
    </source>
</evidence>
<dbReference type="InterPro" id="IPR011055">
    <property type="entry name" value="Dup_hybrid_motif"/>
</dbReference>
<keyword evidence="9" id="KW-1185">Reference proteome</keyword>
<organism evidence="8 9">
    <name type="scientific">Candidatus Enterococcus lowellii</name>
    <dbReference type="NCBI Taxonomy" id="2230877"/>
    <lineage>
        <taxon>Bacteria</taxon>
        <taxon>Bacillati</taxon>
        <taxon>Bacillota</taxon>
        <taxon>Bacilli</taxon>
        <taxon>Lactobacillales</taxon>
        <taxon>Enterococcaceae</taxon>
        <taxon>Enterococcus</taxon>
    </lineage>
</organism>
<keyword evidence="6" id="KW-0418">Kinase</keyword>
<dbReference type="InterPro" id="IPR050890">
    <property type="entry name" value="PTS_EIIA_component"/>
</dbReference>
<dbReference type="PROSITE" id="PS00371">
    <property type="entry name" value="PTS_EIIA_TYPE_1_HIS"/>
    <property type="match status" value="1"/>
</dbReference>
<keyword evidence="2" id="KW-0813">Transport</keyword>
<dbReference type="EMBL" id="CP147251">
    <property type="protein sequence ID" value="WYJ75604.1"/>
    <property type="molecule type" value="Genomic_DNA"/>
</dbReference>
<keyword evidence="4" id="KW-0808">Transferase</keyword>
<accession>A0ABZ2SNZ0</accession>
<reference evidence="8 9" key="2">
    <citation type="submission" date="2024-03" db="EMBL/GenBank/DDBJ databases">
        <title>The Genome Sequence of Enterococcus sp. DIV2402.</title>
        <authorList>
            <consortium name="The Broad Institute Genomics Platform"/>
            <consortium name="The Broad Institute Microbial Omics Core"/>
            <consortium name="The Broad Institute Genomic Center for Infectious Diseases"/>
            <person name="Earl A."/>
            <person name="Manson A."/>
            <person name="Gilmore M."/>
            <person name="Schwartman J."/>
            <person name="Shea T."/>
            <person name="Abouelleil A."/>
            <person name="Cao P."/>
            <person name="Chapman S."/>
            <person name="Cusick C."/>
            <person name="Young S."/>
            <person name="Neafsey D."/>
            <person name="Nusbaum C."/>
            <person name="Birren B."/>
        </authorList>
    </citation>
    <scope>NUCLEOTIDE SEQUENCE [LARGE SCALE GENOMIC DNA]</scope>
    <source>
        <strain evidence="8 9">DIV2402</strain>
    </source>
</reference>
<dbReference type="PANTHER" id="PTHR45008">
    <property type="entry name" value="PTS SYSTEM GLUCOSE-SPECIFIC EIIA COMPONENT"/>
    <property type="match status" value="1"/>
</dbReference>
<dbReference type="Proteomes" id="UP000664701">
    <property type="component" value="Chromosome"/>
</dbReference>
<keyword evidence="5" id="KW-0598">Phosphotransferase system</keyword>
<evidence type="ECO:0000256" key="4">
    <source>
        <dbReference type="ARBA" id="ARBA00022679"/>
    </source>
</evidence>
<evidence type="ECO:0000313" key="8">
    <source>
        <dbReference type="EMBL" id="WYJ75604.1"/>
    </source>
</evidence>
<dbReference type="PROSITE" id="PS51093">
    <property type="entry name" value="PTS_EIIA_TYPE_1"/>
    <property type="match status" value="1"/>
</dbReference>
<evidence type="ECO:0000256" key="1">
    <source>
        <dbReference type="ARBA" id="ARBA00004496"/>
    </source>
</evidence>
<dbReference type="PANTHER" id="PTHR45008:SF1">
    <property type="entry name" value="PTS SYSTEM GLUCOSE-SPECIFIC EIIA COMPONENT"/>
    <property type="match status" value="1"/>
</dbReference>